<organism evidence="3">
    <name type="scientific">Eucalyptus grandis</name>
    <name type="common">Flooded gum</name>
    <dbReference type="NCBI Taxonomy" id="71139"/>
    <lineage>
        <taxon>Eukaryota</taxon>
        <taxon>Viridiplantae</taxon>
        <taxon>Streptophyta</taxon>
        <taxon>Embryophyta</taxon>
        <taxon>Tracheophyta</taxon>
        <taxon>Spermatophyta</taxon>
        <taxon>Magnoliopsida</taxon>
        <taxon>eudicotyledons</taxon>
        <taxon>Gunneridae</taxon>
        <taxon>Pentapetalae</taxon>
        <taxon>rosids</taxon>
        <taxon>malvids</taxon>
        <taxon>Myrtales</taxon>
        <taxon>Myrtaceae</taxon>
        <taxon>Myrtoideae</taxon>
        <taxon>Eucalypteae</taxon>
        <taxon>Eucalyptus</taxon>
    </lineage>
</organism>
<feature type="transmembrane region" description="Helical" evidence="1">
    <location>
        <begin position="91"/>
        <end position="113"/>
    </location>
</feature>
<evidence type="ECO:0000256" key="1">
    <source>
        <dbReference type="SAM" id="Phobius"/>
    </source>
</evidence>
<feature type="transmembrane region" description="Helical" evidence="1">
    <location>
        <begin position="119"/>
        <end position="138"/>
    </location>
</feature>
<sequence>MAFSLVPQNARELWKEWELRVLVLLSLFLQLTLATQGSRRKSIYKYWIQVVVWTTYLSADSIATLTLGVLSNRLANIKETRGMIDPQSQITAFWAPFLLLHLGGPDTITAYALEDNELWLRQLARLCVQVGLACYIYFMALSRDTLSILAAERTLCLYLASEGRLRDSMLSLPDFGPIYPRIMEQYTLKKEEGYQVGIDEVTEVLAPEDLSVISGQASNKEKDATLVLLKAYELFKIFKLLFVGLILNSGDLEASKRMFKNPDAMDSVMAFGIVEIELGFMYDLLYTKTLLMNRAWGIIRCVINLPVPFAVLVIFSLQDRKDYPRADICITFLLISVAILLEIYSVLLAISSDWVDHWQLQRPEGSTVSSAVAFLQICRNKRWSNSVAQFSLLGLSIRKRNRIFSKCPRLAKLDEKLEKNFCIDYKVFKTNMKEWILGHMRDTVKYMEEDRYKSGLTSLKLETSEVLKRSNHDHLNWSVKNMEFDQSILVWHIATELCHYNDHGRRQGQRSEDITNFKMSKLVSRYMLYLLVLHPSMLPTGIGMLRYEDTMVDAQKFFEDKLAVLSKKETINISLVVKKWAQKLFKKEEHVHTGVKRCDKAHKSTESRDLCEVCHLLLQVETQLPSTKIRGGQSRSVLFDACRLASQLNRIESNDFGSKWGLIS</sequence>
<dbReference type="InParanoid" id="A0A059AIK1"/>
<feature type="transmembrane region" description="Helical" evidence="1">
    <location>
        <begin position="297"/>
        <end position="318"/>
    </location>
</feature>
<gene>
    <name evidence="3" type="ORF">EUGRSUZ_J02718</name>
</gene>
<accession>A0A059AIK1</accession>
<evidence type="ECO:0000313" key="3">
    <source>
        <dbReference type="EMBL" id="KCW53471.1"/>
    </source>
</evidence>
<dbReference type="InterPro" id="IPR025315">
    <property type="entry name" value="DUF4220"/>
</dbReference>
<name>A0A059AIK1_EUCGR</name>
<feature type="domain" description="DUF4220" evidence="2">
    <location>
        <begin position="53"/>
        <end position="393"/>
    </location>
</feature>
<dbReference type="OMA" id="LPGMECV"/>
<keyword evidence="1" id="KW-0472">Membrane</keyword>
<keyword evidence="1" id="KW-1133">Transmembrane helix</keyword>
<reference evidence="3" key="1">
    <citation type="submission" date="2013-07" db="EMBL/GenBank/DDBJ databases">
        <title>The genome of Eucalyptus grandis.</title>
        <authorList>
            <person name="Schmutz J."/>
            <person name="Hayes R."/>
            <person name="Myburg A."/>
            <person name="Tuskan G."/>
            <person name="Grattapaglia D."/>
            <person name="Rokhsar D.S."/>
        </authorList>
    </citation>
    <scope>NUCLEOTIDE SEQUENCE</scope>
    <source>
        <tissue evidence="3">Leaf extractions</tissue>
    </source>
</reference>
<feature type="non-terminal residue" evidence="3">
    <location>
        <position position="664"/>
    </location>
</feature>
<feature type="transmembrane region" description="Helical" evidence="1">
    <location>
        <begin position="330"/>
        <end position="350"/>
    </location>
</feature>
<evidence type="ECO:0000259" key="2">
    <source>
        <dbReference type="Pfam" id="PF13968"/>
    </source>
</evidence>
<feature type="transmembrane region" description="Helical" evidence="1">
    <location>
        <begin position="267"/>
        <end position="285"/>
    </location>
</feature>
<proteinExistence type="predicted"/>
<dbReference type="Gramene" id="KCW53471">
    <property type="protein sequence ID" value="KCW53471"/>
    <property type="gene ID" value="EUGRSUZ_J02718"/>
</dbReference>
<protein>
    <recommendedName>
        <fullName evidence="2">DUF4220 domain-containing protein</fullName>
    </recommendedName>
</protein>
<dbReference type="EMBL" id="KK198762">
    <property type="protein sequence ID" value="KCW53471.1"/>
    <property type="molecule type" value="Genomic_DNA"/>
</dbReference>
<feature type="transmembrane region" description="Helical" evidence="1">
    <location>
        <begin position="50"/>
        <end position="70"/>
    </location>
</feature>
<dbReference type="AlphaFoldDB" id="A0A059AIK1"/>
<dbReference type="PANTHER" id="PTHR31325">
    <property type="entry name" value="OS01G0798800 PROTEIN-RELATED"/>
    <property type="match status" value="1"/>
</dbReference>
<dbReference type="Pfam" id="PF13968">
    <property type="entry name" value="DUF4220"/>
    <property type="match status" value="1"/>
</dbReference>
<keyword evidence="1" id="KW-0812">Transmembrane</keyword>
<dbReference type="STRING" id="71139.A0A059AIK1"/>